<evidence type="ECO:0000256" key="2">
    <source>
        <dbReference type="SAM" id="Phobius"/>
    </source>
</evidence>
<evidence type="ECO:0000256" key="1">
    <source>
        <dbReference type="SAM" id="MobiDB-lite"/>
    </source>
</evidence>
<keyword evidence="2" id="KW-0812">Transmembrane</keyword>
<dbReference type="AlphaFoldDB" id="A0AAW2BLA7"/>
<gene>
    <name evidence="3" type="ORF">SO802_030545</name>
</gene>
<reference evidence="3 4" key="1">
    <citation type="submission" date="2024-01" db="EMBL/GenBank/DDBJ databases">
        <title>A telomere-to-telomere, gap-free genome of sweet tea (Lithocarpus litseifolius).</title>
        <authorList>
            <person name="Zhou J."/>
        </authorList>
    </citation>
    <scope>NUCLEOTIDE SEQUENCE [LARGE SCALE GENOMIC DNA]</scope>
    <source>
        <strain evidence="3">Zhou-2022a</strain>
        <tissue evidence="3">Leaf</tissue>
    </source>
</reference>
<comment type="caution">
    <text evidence="3">The sequence shown here is derived from an EMBL/GenBank/DDBJ whole genome shotgun (WGS) entry which is preliminary data.</text>
</comment>
<feature type="region of interest" description="Disordered" evidence="1">
    <location>
        <begin position="1"/>
        <end position="28"/>
    </location>
</feature>
<organism evidence="3 4">
    <name type="scientific">Lithocarpus litseifolius</name>
    <dbReference type="NCBI Taxonomy" id="425828"/>
    <lineage>
        <taxon>Eukaryota</taxon>
        <taxon>Viridiplantae</taxon>
        <taxon>Streptophyta</taxon>
        <taxon>Embryophyta</taxon>
        <taxon>Tracheophyta</taxon>
        <taxon>Spermatophyta</taxon>
        <taxon>Magnoliopsida</taxon>
        <taxon>eudicotyledons</taxon>
        <taxon>Gunneridae</taxon>
        <taxon>Pentapetalae</taxon>
        <taxon>rosids</taxon>
        <taxon>fabids</taxon>
        <taxon>Fagales</taxon>
        <taxon>Fagaceae</taxon>
        <taxon>Lithocarpus</taxon>
    </lineage>
</organism>
<evidence type="ECO:0008006" key="5">
    <source>
        <dbReference type="Google" id="ProtNLM"/>
    </source>
</evidence>
<name>A0AAW2BLA7_9ROSI</name>
<accession>A0AAW2BLA7</accession>
<evidence type="ECO:0000313" key="4">
    <source>
        <dbReference type="Proteomes" id="UP001459277"/>
    </source>
</evidence>
<protein>
    <recommendedName>
        <fullName evidence="5">GDT1 family protein</fullName>
    </recommendedName>
</protein>
<dbReference type="PANTHER" id="PTHR34741">
    <property type="entry name" value="IMAP FAMILY MEMBER 1, PUTATIVE-RELATED"/>
    <property type="match status" value="1"/>
</dbReference>
<feature type="transmembrane region" description="Helical" evidence="2">
    <location>
        <begin position="143"/>
        <end position="165"/>
    </location>
</feature>
<dbReference type="EMBL" id="JAZDWU010000011">
    <property type="protein sequence ID" value="KAK9985594.1"/>
    <property type="molecule type" value="Genomic_DNA"/>
</dbReference>
<proteinExistence type="predicted"/>
<feature type="transmembrane region" description="Helical" evidence="2">
    <location>
        <begin position="171"/>
        <end position="195"/>
    </location>
</feature>
<dbReference type="PANTHER" id="PTHR34741:SF2">
    <property type="entry name" value="VESICLE TRANSPORT PROTEIN"/>
    <property type="match status" value="1"/>
</dbReference>
<keyword evidence="2" id="KW-1133">Transmembrane helix</keyword>
<feature type="transmembrane region" description="Helical" evidence="2">
    <location>
        <begin position="116"/>
        <end position="136"/>
    </location>
</feature>
<sequence>MTEKISDPFTRGYRISLSTPPHVGPRGGSSFAGVNRTLSWVTRFEPGCWHVTGTQLQLPRPSPSAEAVDDSEVVAPLAAGDDDAVNQAEAPTPAAGDGAEKQAQAAGFVVVHHMEWAEIVIAFCLASAIDIALLSVQGHSLPALFHLFSLAILLAFASVVVSKFINPKFLVTAQVLEKCGVFFTVTAFFIAISILPQNR</sequence>
<keyword evidence="2" id="KW-0472">Membrane</keyword>
<keyword evidence="4" id="KW-1185">Reference proteome</keyword>
<dbReference type="Proteomes" id="UP001459277">
    <property type="component" value="Unassembled WGS sequence"/>
</dbReference>
<evidence type="ECO:0000313" key="3">
    <source>
        <dbReference type="EMBL" id="KAK9985594.1"/>
    </source>
</evidence>